<evidence type="ECO:0000259" key="1">
    <source>
        <dbReference type="Pfam" id="PF01872"/>
    </source>
</evidence>
<dbReference type="GO" id="GO:0008703">
    <property type="term" value="F:5-amino-6-(5-phosphoribosylamino)uracil reductase activity"/>
    <property type="evidence" value="ECO:0007669"/>
    <property type="project" value="InterPro"/>
</dbReference>
<protein>
    <submittedName>
        <fullName evidence="2">5-amino-6-(5-phosphoribosylamino)uracil reductase</fullName>
    </submittedName>
</protein>
<dbReference type="OrthoDB" id="9782335at2"/>
<gene>
    <name evidence="2" type="primary">yyaP_1</name>
    <name evidence="2" type="ORF">NCTC11370_01211</name>
</gene>
<dbReference type="SUPFAM" id="SSF53597">
    <property type="entry name" value="Dihydrofolate reductase-like"/>
    <property type="match status" value="1"/>
</dbReference>
<dbReference type="PANTHER" id="PTHR38011:SF11">
    <property type="entry name" value="2,5-DIAMINO-6-RIBOSYLAMINO-4(3H)-PYRIMIDINONE 5'-PHOSPHATE REDUCTASE"/>
    <property type="match status" value="1"/>
</dbReference>
<dbReference type="Pfam" id="PF01872">
    <property type="entry name" value="RibD_C"/>
    <property type="match status" value="1"/>
</dbReference>
<dbReference type="InterPro" id="IPR002734">
    <property type="entry name" value="RibDG_C"/>
</dbReference>
<organism evidence="2 3">
    <name type="scientific">Fluoribacter dumoffii</name>
    <dbReference type="NCBI Taxonomy" id="463"/>
    <lineage>
        <taxon>Bacteria</taxon>
        <taxon>Pseudomonadati</taxon>
        <taxon>Pseudomonadota</taxon>
        <taxon>Gammaproteobacteria</taxon>
        <taxon>Legionellales</taxon>
        <taxon>Legionellaceae</taxon>
        <taxon>Fluoribacter</taxon>
    </lineage>
</organism>
<accession>A0A377G9I3</accession>
<reference evidence="2 3" key="1">
    <citation type="submission" date="2018-06" db="EMBL/GenBank/DDBJ databases">
        <authorList>
            <consortium name="Pathogen Informatics"/>
            <person name="Doyle S."/>
        </authorList>
    </citation>
    <scope>NUCLEOTIDE SEQUENCE [LARGE SCALE GENOMIC DNA]</scope>
    <source>
        <strain evidence="2 3">NCTC11370</strain>
    </source>
</reference>
<feature type="domain" description="Bacterial bifunctional deaminase-reductase C-terminal" evidence="1">
    <location>
        <begin position="7"/>
        <end position="173"/>
    </location>
</feature>
<evidence type="ECO:0000313" key="2">
    <source>
        <dbReference type="EMBL" id="STO21150.1"/>
    </source>
</evidence>
<dbReference type="RefSeq" id="WP_010653431.1">
    <property type="nucleotide sequence ID" value="NZ_JAPHOO010000001.1"/>
</dbReference>
<dbReference type="Gene3D" id="3.40.430.10">
    <property type="entry name" value="Dihydrofolate Reductase, subunit A"/>
    <property type="match status" value="1"/>
</dbReference>
<dbReference type="GO" id="GO:0009231">
    <property type="term" value="P:riboflavin biosynthetic process"/>
    <property type="evidence" value="ECO:0007669"/>
    <property type="project" value="InterPro"/>
</dbReference>
<dbReference type="PANTHER" id="PTHR38011">
    <property type="entry name" value="DIHYDROFOLATE REDUCTASE FAMILY PROTEIN (AFU_ORTHOLOGUE AFUA_8G06820)"/>
    <property type="match status" value="1"/>
</dbReference>
<dbReference type="Proteomes" id="UP000254554">
    <property type="component" value="Unassembled WGS sequence"/>
</dbReference>
<keyword evidence="3" id="KW-1185">Reference proteome</keyword>
<dbReference type="STRING" id="1094715.GCA_000236165_01210"/>
<name>A0A377G9I3_9GAMM</name>
<dbReference type="GeneID" id="93292198"/>
<evidence type="ECO:0000313" key="3">
    <source>
        <dbReference type="Proteomes" id="UP000254554"/>
    </source>
</evidence>
<proteinExistence type="predicted"/>
<dbReference type="AlphaFoldDB" id="A0A377G9I3"/>
<dbReference type="InterPro" id="IPR024072">
    <property type="entry name" value="DHFR-like_dom_sf"/>
</dbReference>
<dbReference type="EMBL" id="UGGT01000001">
    <property type="protein sequence ID" value="STO21150.1"/>
    <property type="molecule type" value="Genomic_DNA"/>
</dbReference>
<sequence length="195" mass="21446">MSLKCSVFIATSVDGFISRDDGSIDWLMKANSMVPEGEDGGYKAFISTVDGLIMGRHSFEQVLSFDEWPYGTLPVTVMSSKTVDIPEHLQKHVSSSSETPLALVKRLEKKGMKHLYIDGGITIQQFLAAELINELTITLIPLLIGSGRSLFGELENDVELQLLDTKNIGSGIVQLKYKVVNTNRLNSNIHSTKSS</sequence>
<dbReference type="InterPro" id="IPR050765">
    <property type="entry name" value="Riboflavin_Biosynth_HTPR"/>
</dbReference>